<gene>
    <name evidence="8" type="ORF">JQS30_05545</name>
</gene>
<feature type="chain" id="PRO_5038577641" evidence="6">
    <location>
        <begin position="28"/>
        <end position="328"/>
    </location>
</feature>
<dbReference type="EMBL" id="CP070496">
    <property type="protein sequence ID" value="QSB06375.1"/>
    <property type="molecule type" value="Genomic_DNA"/>
</dbReference>
<dbReference type="AlphaFoldDB" id="A0A895XSY9"/>
<name>A0A895XSY9_9ACTN</name>
<dbReference type="GO" id="GO:0006865">
    <property type="term" value="P:amino acid transport"/>
    <property type="evidence" value="ECO:0007669"/>
    <property type="project" value="TreeGrafter"/>
</dbReference>
<dbReference type="RefSeq" id="WP_213172384.1">
    <property type="nucleotide sequence ID" value="NZ_CP070496.1"/>
</dbReference>
<evidence type="ECO:0000313" key="9">
    <source>
        <dbReference type="Proteomes" id="UP000662939"/>
    </source>
</evidence>
<dbReference type="CDD" id="cd13690">
    <property type="entry name" value="PBP2_GluB"/>
    <property type="match status" value="1"/>
</dbReference>
<organism evidence="8 9">
    <name type="scientific">Natronoglycomyces albus</name>
    <dbReference type="NCBI Taxonomy" id="2811108"/>
    <lineage>
        <taxon>Bacteria</taxon>
        <taxon>Bacillati</taxon>
        <taxon>Actinomycetota</taxon>
        <taxon>Actinomycetes</taxon>
        <taxon>Glycomycetales</taxon>
        <taxon>Glycomycetaceae</taxon>
        <taxon>Natronoglycomyces</taxon>
    </lineage>
</organism>
<dbReference type="InterPro" id="IPR051455">
    <property type="entry name" value="Bact_solute-bind_prot3"/>
</dbReference>
<sequence>MKARVNNRGGSRRLRSLVALTAICAIAAVSCASVETTSPPEIDVPLPIPQGADFSPELGEPPTEDDPCGARESFSPSSGLTAGDARSALIRDNTLTVGVDQTTYLMGFRDPETGSLEGFDIEIARAIADDIMGHRDNITFVTMTSDERESALQNGEVDIVVRTMTMNCARWENVLFSSEYFTAGQQLLVTRDSGIEDLSDLTNDHRVCSSPGSTSIDRLGATNAQPVAAPDWGDCMFMVQQGMVDAITTDNTILAGMAIQDPYLEVVGEPFSDEPYGVAVAQGNEDLVRYINGILEDMRDDGTWDDIYDEWLAEALGPAQAPQPQYRD</sequence>
<accession>A0A895XSY9</accession>
<dbReference type="SMART" id="SM00062">
    <property type="entry name" value="PBPb"/>
    <property type="match status" value="1"/>
</dbReference>
<evidence type="ECO:0000259" key="7">
    <source>
        <dbReference type="SMART" id="SM00062"/>
    </source>
</evidence>
<dbReference type="Gene3D" id="3.40.190.10">
    <property type="entry name" value="Periplasmic binding protein-like II"/>
    <property type="match status" value="2"/>
</dbReference>
<comment type="similarity">
    <text evidence="1 4">Belongs to the bacterial solute-binding protein 3 family.</text>
</comment>
<keyword evidence="3 6" id="KW-0732">Signal</keyword>
<keyword evidence="2" id="KW-0813">Transport</keyword>
<evidence type="ECO:0000256" key="2">
    <source>
        <dbReference type="ARBA" id="ARBA00022448"/>
    </source>
</evidence>
<dbReference type="PROSITE" id="PS01039">
    <property type="entry name" value="SBP_BACTERIAL_3"/>
    <property type="match status" value="1"/>
</dbReference>
<dbReference type="Proteomes" id="UP000662939">
    <property type="component" value="Chromosome"/>
</dbReference>
<evidence type="ECO:0000256" key="6">
    <source>
        <dbReference type="SAM" id="SignalP"/>
    </source>
</evidence>
<evidence type="ECO:0000256" key="4">
    <source>
        <dbReference type="RuleBase" id="RU003744"/>
    </source>
</evidence>
<evidence type="ECO:0000313" key="8">
    <source>
        <dbReference type="EMBL" id="QSB06375.1"/>
    </source>
</evidence>
<dbReference type="SUPFAM" id="SSF53850">
    <property type="entry name" value="Periplasmic binding protein-like II"/>
    <property type="match status" value="1"/>
</dbReference>
<dbReference type="InterPro" id="IPR018313">
    <property type="entry name" value="SBP_3_CS"/>
</dbReference>
<dbReference type="GO" id="GO:0005576">
    <property type="term" value="C:extracellular region"/>
    <property type="evidence" value="ECO:0007669"/>
    <property type="project" value="TreeGrafter"/>
</dbReference>
<feature type="signal peptide" evidence="6">
    <location>
        <begin position="1"/>
        <end position="27"/>
    </location>
</feature>
<reference evidence="8" key="1">
    <citation type="submission" date="2021-02" db="EMBL/GenBank/DDBJ databases">
        <title>Natronoglycomyces albus gen. nov., sp. nov, a haloalkaliphilic actinobacterium from a soda solonchak soil.</title>
        <authorList>
            <person name="Sorokin D.Y."/>
            <person name="Khijniak T.V."/>
            <person name="Zakharycheva A.P."/>
            <person name="Boueva O.V."/>
            <person name="Ariskina E.V."/>
            <person name="Hahnke R.L."/>
            <person name="Bunk B."/>
            <person name="Sproer C."/>
            <person name="Schumann P."/>
            <person name="Evtushenko L.I."/>
            <person name="Kublanov I.V."/>
        </authorList>
    </citation>
    <scope>NUCLEOTIDE SEQUENCE</scope>
    <source>
        <strain evidence="8">DSM 106290</strain>
    </source>
</reference>
<dbReference type="PROSITE" id="PS51257">
    <property type="entry name" value="PROKAR_LIPOPROTEIN"/>
    <property type="match status" value="1"/>
</dbReference>
<dbReference type="PANTHER" id="PTHR30085">
    <property type="entry name" value="AMINO ACID ABC TRANSPORTER PERMEASE"/>
    <property type="match status" value="1"/>
</dbReference>
<feature type="domain" description="Solute-binding protein family 3/N-terminal" evidence="7">
    <location>
        <begin position="94"/>
        <end position="315"/>
    </location>
</feature>
<dbReference type="KEGG" id="nav:JQS30_05545"/>
<evidence type="ECO:0000256" key="5">
    <source>
        <dbReference type="SAM" id="MobiDB-lite"/>
    </source>
</evidence>
<dbReference type="PANTHER" id="PTHR30085:SF6">
    <property type="entry name" value="ABC TRANSPORTER GLUTAMINE-BINDING PROTEIN GLNH"/>
    <property type="match status" value="1"/>
</dbReference>
<evidence type="ECO:0000256" key="3">
    <source>
        <dbReference type="ARBA" id="ARBA00022729"/>
    </source>
</evidence>
<dbReference type="GO" id="GO:0030288">
    <property type="term" value="C:outer membrane-bounded periplasmic space"/>
    <property type="evidence" value="ECO:0007669"/>
    <property type="project" value="TreeGrafter"/>
</dbReference>
<dbReference type="InterPro" id="IPR001638">
    <property type="entry name" value="Solute-binding_3/MltF_N"/>
</dbReference>
<keyword evidence="9" id="KW-1185">Reference proteome</keyword>
<evidence type="ECO:0000256" key="1">
    <source>
        <dbReference type="ARBA" id="ARBA00010333"/>
    </source>
</evidence>
<protein>
    <submittedName>
        <fullName evidence="8">Glutamate ABC transporter substrate-binding protein</fullName>
    </submittedName>
</protein>
<dbReference type="Pfam" id="PF00497">
    <property type="entry name" value="SBP_bac_3"/>
    <property type="match status" value="1"/>
</dbReference>
<feature type="region of interest" description="Disordered" evidence="5">
    <location>
        <begin position="37"/>
        <end position="82"/>
    </location>
</feature>
<proteinExistence type="inferred from homology"/>